<organism evidence="2 3">
    <name type="scientific">Caenorhabditis elegans</name>
    <dbReference type="NCBI Taxonomy" id="6239"/>
    <lineage>
        <taxon>Eukaryota</taxon>
        <taxon>Metazoa</taxon>
        <taxon>Ecdysozoa</taxon>
        <taxon>Nematoda</taxon>
        <taxon>Chromadorea</taxon>
        <taxon>Rhabditida</taxon>
        <taxon>Rhabditina</taxon>
        <taxon>Rhabditomorpha</taxon>
        <taxon>Rhabditoidea</taxon>
        <taxon>Rhabditidae</taxon>
        <taxon>Peloderinae</taxon>
        <taxon>Caenorhabditis</taxon>
    </lineage>
</organism>
<feature type="transmembrane region" description="Helical" evidence="1">
    <location>
        <begin position="150"/>
        <end position="169"/>
    </location>
</feature>
<dbReference type="InParanoid" id="A0A163UTI8"/>
<feature type="transmembrane region" description="Helical" evidence="1">
    <location>
        <begin position="195"/>
        <end position="217"/>
    </location>
</feature>
<dbReference type="GeneID" id="28661652"/>
<dbReference type="AGR" id="WB:WBGene00269424"/>
<reference evidence="2 3" key="1">
    <citation type="journal article" date="1998" name="Science">
        <title>Genome sequence of the nematode C. elegans: a platform for investigating biology.</title>
        <authorList>
            <consortium name="The C. elegans sequencing consortium"/>
            <person name="Sulson J.E."/>
            <person name="Waterston R."/>
        </authorList>
    </citation>
    <scope>NUCLEOTIDE SEQUENCE [LARGE SCALE GENOMIC DNA]</scope>
    <source>
        <strain evidence="2 3">Bristol N2</strain>
    </source>
</reference>
<feature type="transmembrane region" description="Helical" evidence="1">
    <location>
        <begin position="19"/>
        <end position="37"/>
    </location>
</feature>
<dbReference type="RefSeq" id="NP_001317831.1">
    <property type="nucleotide sequence ID" value="NM_001330823.1"/>
</dbReference>
<dbReference type="Proteomes" id="UP000001940">
    <property type="component" value="Chromosome V"/>
</dbReference>
<evidence type="ECO:0000313" key="4">
    <source>
        <dbReference type="WormBase" id="K09D9.14"/>
    </source>
</evidence>
<accession>A0A163UTI8</accession>
<dbReference type="KEGG" id="cel:CELE_K09D9.14"/>
<keyword evidence="2" id="KW-0675">Receptor</keyword>
<evidence type="ECO:0000313" key="2">
    <source>
        <dbReference type="EMBL" id="SAP35593.1"/>
    </source>
</evidence>
<proteinExistence type="predicted"/>
<feature type="transmembrane region" description="Helical" evidence="1">
    <location>
        <begin position="58"/>
        <end position="84"/>
    </location>
</feature>
<dbReference type="WormBase" id="K09D9.14">
    <property type="protein sequence ID" value="CE51600"/>
    <property type="gene ID" value="WBGene00269424"/>
</dbReference>
<keyword evidence="3" id="KW-1185">Reference proteome</keyword>
<dbReference type="EMBL" id="BX284605">
    <property type="protein sequence ID" value="SAP35593.1"/>
    <property type="molecule type" value="Genomic_DNA"/>
</dbReference>
<keyword evidence="1" id="KW-1133">Transmembrane helix</keyword>
<evidence type="ECO:0000256" key="1">
    <source>
        <dbReference type="SAM" id="Phobius"/>
    </source>
</evidence>
<dbReference type="AlphaFoldDB" id="A0A163UTI8"/>
<dbReference type="OrthoDB" id="10638383at2759"/>
<gene>
    <name evidence="2" type="ORF">CELE_K09D9.14</name>
    <name evidence="2 4" type="ORF">K09D9.14</name>
</gene>
<feature type="transmembrane region" description="Helical" evidence="1">
    <location>
        <begin position="104"/>
        <end position="129"/>
    </location>
</feature>
<dbReference type="CTD" id="28661652"/>
<dbReference type="FunCoup" id="A0A163UTI8">
    <property type="interactions" value="105"/>
</dbReference>
<evidence type="ECO:0000313" key="3">
    <source>
        <dbReference type="Proteomes" id="UP000001940"/>
    </source>
</evidence>
<sequence>MQVFQTFQNLATSHIDFEITLLMVFASTNSIVFIFYCRSWNHNKTHYLRHKSCHILKINHLMSLLMSITLFLINMNNVIVLIVINGLNVNRKILITNWAIVQSIMALIAHSQNTVFPNIFAVSMFLLAIQKVISLKFPNFRSFVRFRPRCLAFIIINSFIISLVHKVAIPTICSWKQYDNNILCVLKNIDISSMFSYFLSCASISIYGYLILFVNDLPGKKYSSVSKTVILQTFSNFLFQSMLYVIKREIGTGSVIFQNSLACTIMELKFLALIIYLPFIIFNCRK</sequence>
<feature type="transmembrane region" description="Helical" evidence="1">
    <location>
        <begin position="266"/>
        <end position="284"/>
    </location>
</feature>
<protein>
    <submittedName>
        <fullName evidence="2">Vomeronasal type-1 receptor</fullName>
    </submittedName>
</protein>
<keyword evidence="1" id="KW-0472">Membrane</keyword>
<feature type="transmembrane region" description="Helical" evidence="1">
    <location>
        <begin position="229"/>
        <end position="246"/>
    </location>
</feature>
<name>A0A163UTI8_CAEEL</name>
<keyword evidence="1" id="KW-0812">Transmembrane</keyword>